<dbReference type="InterPro" id="IPR023214">
    <property type="entry name" value="HAD_sf"/>
</dbReference>
<dbReference type="PANTHER" id="PTHR43611">
    <property type="entry name" value="ALPHA-D-GLUCOSE 1-PHOSPHATE PHOSPHATASE"/>
    <property type="match status" value="1"/>
</dbReference>
<evidence type="ECO:0000313" key="3">
    <source>
        <dbReference type="Proteomes" id="UP000683000"/>
    </source>
</evidence>
<dbReference type="NCBIfam" id="TIGR01509">
    <property type="entry name" value="HAD-SF-IA-v3"/>
    <property type="match status" value="1"/>
</dbReference>
<reference evidence="2" key="1">
    <citation type="submission" date="2021-03" db="EMBL/GenBank/DDBJ databases">
        <title>Evolutionary innovations through gain and loss of genes in the ectomycorrhizal Boletales.</title>
        <authorList>
            <person name="Wu G."/>
            <person name="Miyauchi S."/>
            <person name="Morin E."/>
            <person name="Yang Z.-L."/>
            <person name="Xu J."/>
            <person name="Martin F.M."/>
        </authorList>
    </citation>
    <scope>NUCLEOTIDE SEQUENCE</scope>
    <source>
        <strain evidence="2">BR01</strain>
    </source>
</reference>
<proteinExistence type="predicted"/>
<keyword evidence="3" id="KW-1185">Reference proteome</keyword>
<dbReference type="EMBL" id="JAGFBS010000005">
    <property type="protein sequence ID" value="KAG6379194.1"/>
    <property type="molecule type" value="Genomic_DNA"/>
</dbReference>
<dbReference type="Gene3D" id="3.40.50.1000">
    <property type="entry name" value="HAD superfamily/HAD-like"/>
    <property type="match status" value="1"/>
</dbReference>
<dbReference type="InterPro" id="IPR036412">
    <property type="entry name" value="HAD-like_sf"/>
</dbReference>
<dbReference type="OrthoDB" id="2012566at2759"/>
<dbReference type="PANTHER" id="PTHR43611:SF3">
    <property type="entry name" value="FLAVIN MONONUCLEOTIDE HYDROLASE 1, CHLOROPLATIC"/>
    <property type="match status" value="1"/>
</dbReference>
<protein>
    <submittedName>
        <fullName evidence="2">HAD-like domain-containing protein</fullName>
    </submittedName>
</protein>
<evidence type="ECO:0000256" key="1">
    <source>
        <dbReference type="SAM" id="MobiDB-lite"/>
    </source>
</evidence>
<dbReference type="Proteomes" id="UP000683000">
    <property type="component" value="Unassembled WGS sequence"/>
</dbReference>
<organism evidence="2 3">
    <name type="scientific">Boletus reticuloceps</name>
    <dbReference type="NCBI Taxonomy" id="495285"/>
    <lineage>
        <taxon>Eukaryota</taxon>
        <taxon>Fungi</taxon>
        <taxon>Dikarya</taxon>
        <taxon>Basidiomycota</taxon>
        <taxon>Agaricomycotina</taxon>
        <taxon>Agaricomycetes</taxon>
        <taxon>Agaricomycetidae</taxon>
        <taxon>Boletales</taxon>
        <taxon>Boletineae</taxon>
        <taxon>Boletaceae</taxon>
        <taxon>Boletoideae</taxon>
        <taxon>Boletus</taxon>
    </lineage>
</organism>
<evidence type="ECO:0000313" key="2">
    <source>
        <dbReference type="EMBL" id="KAG6379194.1"/>
    </source>
</evidence>
<sequence>MQELCHFPSYLKAMSSSAEHSSSGVSPSFSPLSSAAASSLGTPPPLQAKSHPLAAHDRQIDNVIFDLGDVLFTCEEEAYTLAAAEFSLDASEVGAAFRAARDSIQSDPSLHELKENGDIQFFAMSNISPPDWEVLHHKGCAEDWALFESVFTSAEARERKPNLGYFRHVLESTGFDPRRTVFVDDKLENVVTARSLGLKGIVFTSFDEVARELRTLVRDPVADGQRYLCHHAKQMKSVTNTGVVLEENFAQFLILEATSDPSLVD</sequence>
<dbReference type="GO" id="GO:0016791">
    <property type="term" value="F:phosphatase activity"/>
    <property type="evidence" value="ECO:0007669"/>
    <property type="project" value="UniProtKB-ARBA"/>
</dbReference>
<dbReference type="InterPro" id="IPR006439">
    <property type="entry name" value="HAD-SF_hydro_IA"/>
</dbReference>
<gene>
    <name evidence="2" type="ORF">JVT61DRAFT_11638</name>
</gene>
<accession>A0A8I2YTV3</accession>
<feature type="region of interest" description="Disordered" evidence="1">
    <location>
        <begin position="34"/>
        <end position="53"/>
    </location>
</feature>
<dbReference type="AlphaFoldDB" id="A0A8I2YTV3"/>
<comment type="caution">
    <text evidence="2">The sequence shown here is derived from an EMBL/GenBank/DDBJ whole genome shotgun (WGS) entry which is preliminary data.</text>
</comment>
<name>A0A8I2YTV3_9AGAM</name>
<dbReference type="SUPFAM" id="SSF56784">
    <property type="entry name" value="HAD-like"/>
    <property type="match status" value="1"/>
</dbReference>